<evidence type="ECO:0000256" key="3">
    <source>
        <dbReference type="ARBA" id="ARBA00023163"/>
    </source>
</evidence>
<evidence type="ECO:0000256" key="2">
    <source>
        <dbReference type="ARBA" id="ARBA00023125"/>
    </source>
</evidence>
<dbReference type="SMART" id="SM00421">
    <property type="entry name" value="HTH_LUXR"/>
    <property type="match status" value="1"/>
</dbReference>
<feature type="domain" description="HTH luxR-type" evidence="4">
    <location>
        <begin position="477"/>
        <end position="542"/>
    </location>
</feature>
<dbReference type="PANTHER" id="PTHR44688">
    <property type="entry name" value="DNA-BINDING TRANSCRIPTIONAL ACTIVATOR DEVR_DOSR"/>
    <property type="match status" value="1"/>
</dbReference>
<gene>
    <name evidence="5" type="ORF">ABIE37_004231</name>
</gene>
<sequence length="549" mass="59370">MSPQQLPGPPLPPHQLVDAREAFARGDWDAARRSMERAGAEFPLSLEDQEILARSKWWLGDVQGSMALSEDVFRGLVAGQQLQAAAKSALTLSLQWGVRGNIAVSSAWLNRARRLLDSLPESPEHGYLLYLEGNDAIYLEGDADSALAASRQLTAMNSRQKAPELGSFAFMLSGLAAVRNGQARRGFEDLDQALLPVMAGQVSAEWGGDIYCSVIHLCYELADYSRMRAWTDALAAWCAGLSTSFMYSGIARVHELQLISAEGGWKQAEEELAHLGERLRHAHAWIAADCFCELGDIRRRQGNRSGAATAYATARALGIDAQPGSALLLADAGRNDEALTDLRAALADRGRLGRAWLLLPLVELLAPRDAQRAEVYCCELEGTAAYYGTAGLLAWAHHARGAILMAEGHWIQSLPEFEAAAQGYRSQHLRYELARIHERMASVRAALGESGPADAERSTAVAIRAQLGAVPLSVPALDHGPEGLTVREREVLGCVLSGSSNREIAQTLTISEKTAGRHLANIFTKIGVNSRTAAAAWARHHGISERPPA</sequence>
<dbReference type="GO" id="GO:0003677">
    <property type="term" value="F:DNA binding"/>
    <property type="evidence" value="ECO:0007669"/>
    <property type="project" value="UniProtKB-KW"/>
</dbReference>
<dbReference type="InterPro" id="IPR016032">
    <property type="entry name" value="Sig_transdc_resp-reg_C-effctor"/>
</dbReference>
<reference evidence="5 6" key="1">
    <citation type="submission" date="2024-06" db="EMBL/GenBank/DDBJ databases">
        <title>Sorghum-associated microbial communities from plants grown in Nebraska, USA.</title>
        <authorList>
            <person name="Schachtman D."/>
        </authorList>
    </citation>
    <scope>NUCLEOTIDE SEQUENCE [LARGE SCALE GENOMIC DNA]</scope>
    <source>
        <strain evidence="5 6">3552</strain>
    </source>
</reference>
<protein>
    <submittedName>
        <fullName evidence="5">DNA-binding NarL/FixJ family response regulator</fullName>
    </submittedName>
</protein>
<evidence type="ECO:0000313" key="5">
    <source>
        <dbReference type="EMBL" id="MET4542420.1"/>
    </source>
</evidence>
<dbReference type="Proteomes" id="UP001549307">
    <property type="component" value="Unassembled WGS sequence"/>
</dbReference>
<dbReference type="Pfam" id="PF00196">
    <property type="entry name" value="GerE"/>
    <property type="match status" value="1"/>
</dbReference>
<organism evidence="5 6">
    <name type="scientific">Arthrobacter bambusae</name>
    <dbReference type="NCBI Taxonomy" id="1338426"/>
    <lineage>
        <taxon>Bacteria</taxon>
        <taxon>Bacillati</taxon>
        <taxon>Actinomycetota</taxon>
        <taxon>Actinomycetes</taxon>
        <taxon>Micrococcales</taxon>
        <taxon>Micrococcaceae</taxon>
        <taxon>Arthrobacter</taxon>
    </lineage>
</organism>
<dbReference type="SUPFAM" id="SSF46894">
    <property type="entry name" value="C-terminal effector domain of the bipartite response regulators"/>
    <property type="match status" value="1"/>
</dbReference>
<evidence type="ECO:0000313" key="6">
    <source>
        <dbReference type="Proteomes" id="UP001549307"/>
    </source>
</evidence>
<evidence type="ECO:0000256" key="1">
    <source>
        <dbReference type="ARBA" id="ARBA00023015"/>
    </source>
</evidence>
<dbReference type="PANTHER" id="PTHR44688:SF16">
    <property type="entry name" value="DNA-BINDING TRANSCRIPTIONAL ACTIVATOR DEVR_DOSR"/>
    <property type="match status" value="1"/>
</dbReference>
<comment type="caution">
    <text evidence="5">The sequence shown here is derived from an EMBL/GenBank/DDBJ whole genome shotgun (WGS) entry which is preliminary data.</text>
</comment>
<dbReference type="PROSITE" id="PS50043">
    <property type="entry name" value="HTH_LUXR_2"/>
    <property type="match status" value="1"/>
</dbReference>
<dbReference type="InterPro" id="IPR036388">
    <property type="entry name" value="WH-like_DNA-bd_sf"/>
</dbReference>
<dbReference type="GeneID" id="92755157"/>
<name>A0ABV2PCA5_9MICC</name>
<dbReference type="PRINTS" id="PR00038">
    <property type="entry name" value="HTHLUXR"/>
</dbReference>
<keyword evidence="1" id="KW-0805">Transcription regulation</keyword>
<accession>A0ABV2PCA5</accession>
<dbReference type="SUPFAM" id="SSF48452">
    <property type="entry name" value="TPR-like"/>
    <property type="match status" value="1"/>
</dbReference>
<dbReference type="CDD" id="cd06170">
    <property type="entry name" value="LuxR_C_like"/>
    <property type="match status" value="1"/>
</dbReference>
<dbReference type="Gene3D" id="1.25.40.10">
    <property type="entry name" value="Tetratricopeptide repeat domain"/>
    <property type="match status" value="1"/>
</dbReference>
<keyword evidence="6" id="KW-1185">Reference proteome</keyword>
<dbReference type="Gene3D" id="1.10.10.10">
    <property type="entry name" value="Winged helix-like DNA-binding domain superfamily/Winged helix DNA-binding domain"/>
    <property type="match status" value="1"/>
</dbReference>
<dbReference type="EMBL" id="JBEPSN010000014">
    <property type="protein sequence ID" value="MET4542420.1"/>
    <property type="molecule type" value="Genomic_DNA"/>
</dbReference>
<dbReference type="RefSeq" id="WP_354232754.1">
    <property type="nucleotide sequence ID" value="NZ_JBEPSN010000014.1"/>
</dbReference>
<keyword evidence="3" id="KW-0804">Transcription</keyword>
<dbReference type="InterPro" id="IPR011990">
    <property type="entry name" value="TPR-like_helical_dom_sf"/>
</dbReference>
<evidence type="ECO:0000259" key="4">
    <source>
        <dbReference type="PROSITE" id="PS50043"/>
    </source>
</evidence>
<proteinExistence type="predicted"/>
<keyword evidence="2 5" id="KW-0238">DNA-binding</keyword>
<dbReference type="InterPro" id="IPR000792">
    <property type="entry name" value="Tscrpt_reg_LuxR_C"/>
</dbReference>